<dbReference type="EMBL" id="CP009048">
    <property type="protein sequence ID" value="AIL63942.1"/>
    <property type="molecule type" value="Genomic_DNA"/>
</dbReference>
<name>A0A077FEK5_9PSED</name>
<dbReference type="AlphaFoldDB" id="A0A077FEK5"/>
<dbReference type="Gene3D" id="3.40.50.10140">
    <property type="entry name" value="Toll/interleukin-1 receptor homology (TIR) domain"/>
    <property type="match status" value="1"/>
</dbReference>
<protein>
    <submittedName>
        <fullName evidence="1">TIR-like domain-containing protein</fullName>
    </submittedName>
</protein>
<evidence type="ECO:0000313" key="2">
    <source>
        <dbReference type="Proteomes" id="UP000028931"/>
    </source>
</evidence>
<sequence length="160" mass="18046">MPVVISYRHPQRLNAYIISERLKLEGIATHLDLFDGDAGQTGDDIFGLVCSNISSCTHLISVLSEENADTWWVPFQLGAATLSNRRVSLFQCAESTLPDYLDKWPIMSSREHIDLFVLAYHDEQTFKRSITKEEAGADATNRLNAGFFHADLKAKIRRGF</sequence>
<dbReference type="InterPro" id="IPR035897">
    <property type="entry name" value="Toll_tir_struct_dom_sf"/>
</dbReference>
<dbReference type="OrthoDB" id="9810385at2"/>
<reference evidence="1 2" key="1">
    <citation type="submission" date="2014-07" db="EMBL/GenBank/DDBJ databases">
        <authorList>
            <person name="Lee K."/>
            <person name="Lim J.Y."/>
            <person name="Hwang I."/>
        </authorList>
    </citation>
    <scope>NUCLEOTIDE SEQUENCE [LARGE SCALE GENOMIC DNA]</scope>
    <source>
        <strain evidence="1 2">KL28</strain>
    </source>
</reference>
<dbReference type="KEGG" id="palk:PSAKL28_48020"/>
<proteinExistence type="predicted"/>
<dbReference type="RefSeq" id="WP_038615223.1">
    <property type="nucleotide sequence ID" value="NZ_CP009048.1"/>
</dbReference>
<gene>
    <name evidence="1" type="ORF">PSAKL28_48020</name>
</gene>
<accession>A0A077FEK5</accession>
<dbReference type="Proteomes" id="UP000028931">
    <property type="component" value="Chromosome"/>
</dbReference>
<dbReference type="SUPFAM" id="SSF52200">
    <property type="entry name" value="Toll/Interleukin receptor TIR domain"/>
    <property type="match status" value="1"/>
</dbReference>
<organism evidence="1 2">
    <name type="scientific">Pseudomonas alkylphenolica</name>
    <dbReference type="NCBI Taxonomy" id="237609"/>
    <lineage>
        <taxon>Bacteria</taxon>
        <taxon>Pseudomonadati</taxon>
        <taxon>Pseudomonadota</taxon>
        <taxon>Gammaproteobacteria</taxon>
        <taxon>Pseudomonadales</taxon>
        <taxon>Pseudomonadaceae</taxon>
        <taxon>Pseudomonas</taxon>
    </lineage>
</organism>
<evidence type="ECO:0000313" key="1">
    <source>
        <dbReference type="EMBL" id="AIL63942.1"/>
    </source>
</evidence>
<dbReference type="HOGENOM" id="CLU_131953_0_0_6"/>